<comment type="catalytic activity">
    <reaction evidence="13">
        <text>ATP + H2O = ADP + phosphate + H(+)</text>
        <dbReference type="Rhea" id="RHEA:13065"/>
        <dbReference type="ChEBI" id="CHEBI:15377"/>
        <dbReference type="ChEBI" id="CHEBI:15378"/>
        <dbReference type="ChEBI" id="CHEBI:30616"/>
        <dbReference type="ChEBI" id="CHEBI:43474"/>
        <dbReference type="ChEBI" id="CHEBI:456216"/>
        <dbReference type="EC" id="5.6.2.4"/>
    </reaction>
</comment>
<evidence type="ECO:0000256" key="2">
    <source>
        <dbReference type="ARBA" id="ARBA00022741"/>
    </source>
</evidence>
<keyword evidence="6" id="KW-0269">Exonuclease</keyword>
<organism evidence="17 18">
    <name type="scientific">Helicobacter macacae MIT 99-5501</name>
    <dbReference type="NCBI Taxonomy" id="1357400"/>
    <lineage>
        <taxon>Bacteria</taxon>
        <taxon>Pseudomonadati</taxon>
        <taxon>Campylobacterota</taxon>
        <taxon>Epsilonproteobacteria</taxon>
        <taxon>Campylobacterales</taxon>
        <taxon>Helicobacteraceae</taxon>
        <taxon>Helicobacter</taxon>
    </lineage>
</organism>
<feature type="region of interest" description="Disordered" evidence="15">
    <location>
        <begin position="1"/>
        <end position="42"/>
    </location>
</feature>
<evidence type="ECO:0000256" key="12">
    <source>
        <dbReference type="ARBA" id="ARBA00034808"/>
    </source>
</evidence>
<dbReference type="InterPro" id="IPR011604">
    <property type="entry name" value="PDDEXK-like_dom_sf"/>
</dbReference>
<sequence>MDSTTTELPATKLSAQAQSTHPKSSTQNISQPTSKLSQSTQSAQLAQPLSHPFLALKASAGSGKTFSLALRFVWLLFRGAKPSEILALTFTNKATKEMQERVQNALKELANPHTLPTSPFLSQLQAMGLSLQEIKANSPKIYQEFLDSTPRICTIDAFFNSILHKFCWYVGLSQDYQMGEDIEEEELFEEFLMILSKNSIADSTNIFDRLIRFCFDFDIDFSRVMKHLEVWHNDKIHFNDKFLQEIKSHSIAKTKKELAQVESSILSTLKYLKALLEKGNASQSALNAVQATSAQEFIKEKRWTFLQKDEPREYKNFAKPLKDEAINAEFCKHIAVLKQYLKQYFLLKERVIFVELERILDAFGRAKNLSIRSSKKLSFANCALKVYELLILGEGLNVSAGGIDPQFFYFRMDNTISHILIDEFQDTSPMQYAILEPLIDEIYAGRGRDIRGQVDDRSVFFVGDSKQCIYGFRGSEAGFFDEVISHSPLHTHSLPNNYRSKKSIIDFVNACFGKIFAEQYQNQTLPQNQISQSGLSKIKDCTTKATTNSFAKNDFDTNGFVCIAQNLSQQSNEAESSPSKTKNISNDFGDSAKSTDSTESTNPADDASENIVVTQVLESLQTLFLLGVQPNDIAILCFRNDDIFSINEAIKERFKNIKTTPEIKSAFVQKPSVRFILSALKFIQSIKDNHAQDNDATQEKSSKNLADFYVYECLKIAGKKVFDLPQEKQKELLQSYKNTLKECLKKSYQTTSTHSAHSTHFANSANEKIIKPSKCILEIIKSFHIYDKNGQKLLEVSLQIAQTGHSETLSEFITRVESQSITPPKESYAGIRILTIHAAKGLEFPYVILADRLGGERHSPKNFVYDDKVYFVQKNREIVDEGFRLALEVAKNAEKVEKNNVLYVACTRAKDGLIIVPKDDKSAFEEILKSIESSSFLDSSAEIETLKSLRSKATQKTQAKTKEEQKTTNPKILTQMPFGAQNQTLKKESQSLLNALPNAEKIRFGNALHLALEYALGFGIGDEILRNILQNHFGENIDISRLLALTRATKENPRFQAFLQKSQNPQQNLAQAQTSQESLAQILTQTSQEIPQENLQEVLQEVLVEVPLFFDGELKRIDLLVREGDRIFVYDYKSGASQEYKDEHKKQVSGYVRALKSLYSDYEINGYVAYIRDEIVWESCDNV</sequence>
<dbReference type="Proteomes" id="UP000018731">
    <property type="component" value="Unassembled WGS sequence"/>
</dbReference>
<comment type="catalytic activity">
    <reaction evidence="11">
        <text>Couples ATP hydrolysis with the unwinding of duplex DNA by translocating in the 3'-5' direction.</text>
        <dbReference type="EC" id="5.6.2.4"/>
    </reaction>
</comment>
<evidence type="ECO:0000256" key="11">
    <source>
        <dbReference type="ARBA" id="ARBA00034617"/>
    </source>
</evidence>
<evidence type="ECO:0000313" key="18">
    <source>
        <dbReference type="Proteomes" id="UP000018731"/>
    </source>
</evidence>
<dbReference type="AlphaFoldDB" id="V8CB69"/>
<evidence type="ECO:0000256" key="8">
    <source>
        <dbReference type="ARBA" id="ARBA00023125"/>
    </source>
</evidence>
<keyword evidence="9" id="KW-0234">DNA repair</keyword>
<keyword evidence="1" id="KW-0540">Nuclease</keyword>
<evidence type="ECO:0000256" key="6">
    <source>
        <dbReference type="ARBA" id="ARBA00022839"/>
    </source>
</evidence>
<dbReference type="GO" id="GO:0003677">
    <property type="term" value="F:DNA binding"/>
    <property type="evidence" value="ECO:0007669"/>
    <property type="project" value="UniProtKB-KW"/>
</dbReference>
<evidence type="ECO:0000256" key="9">
    <source>
        <dbReference type="ARBA" id="ARBA00023204"/>
    </source>
</evidence>
<dbReference type="GO" id="GO:0043138">
    <property type="term" value="F:3'-5' DNA helicase activity"/>
    <property type="evidence" value="ECO:0007669"/>
    <property type="project" value="UniProtKB-EC"/>
</dbReference>
<keyword evidence="8" id="KW-0238">DNA-binding</keyword>
<gene>
    <name evidence="17" type="ORF">HMPREF2086_00697</name>
</gene>
<dbReference type="Pfam" id="PF13361">
    <property type="entry name" value="UvrD_C"/>
    <property type="match status" value="1"/>
</dbReference>
<dbReference type="GO" id="GO:0005829">
    <property type="term" value="C:cytosol"/>
    <property type="evidence" value="ECO:0007669"/>
    <property type="project" value="TreeGrafter"/>
</dbReference>
<evidence type="ECO:0000313" key="17">
    <source>
        <dbReference type="EMBL" id="ETD23951.1"/>
    </source>
</evidence>
<evidence type="ECO:0000256" key="13">
    <source>
        <dbReference type="ARBA" id="ARBA00048988"/>
    </source>
</evidence>
<dbReference type="Pfam" id="PF00580">
    <property type="entry name" value="UvrD-helicase"/>
    <property type="match status" value="1"/>
</dbReference>
<evidence type="ECO:0000256" key="7">
    <source>
        <dbReference type="ARBA" id="ARBA00022840"/>
    </source>
</evidence>
<dbReference type="RefSeq" id="WP_023927422.1">
    <property type="nucleotide sequence ID" value="NZ_KI669454.1"/>
</dbReference>
<keyword evidence="5 14" id="KW-0347">Helicase</keyword>
<keyword evidence="2 14" id="KW-0547">Nucleotide-binding</keyword>
<dbReference type="EC" id="5.6.2.4" evidence="12"/>
<dbReference type="eggNOG" id="COG1074">
    <property type="taxonomic scope" value="Bacteria"/>
</dbReference>
<proteinExistence type="predicted"/>
<dbReference type="STRING" id="1357400.HMPREF2086_00697"/>
<dbReference type="PANTHER" id="PTHR11070">
    <property type="entry name" value="UVRD / RECB / PCRA DNA HELICASE FAMILY MEMBER"/>
    <property type="match status" value="1"/>
</dbReference>
<feature type="compositionally biased region" description="Polar residues" evidence="15">
    <location>
        <begin position="1"/>
        <end position="32"/>
    </location>
</feature>
<dbReference type="HOGENOM" id="CLU_010638_1_0_7"/>
<dbReference type="InterPro" id="IPR014017">
    <property type="entry name" value="DNA_helicase_UvrD-like_C"/>
</dbReference>
<dbReference type="OrthoDB" id="9810135at2"/>
<evidence type="ECO:0000256" key="1">
    <source>
        <dbReference type="ARBA" id="ARBA00022722"/>
    </source>
</evidence>
<protein>
    <recommendedName>
        <fullName evidence="12">DNA 3'-5' helicase</fullName>
        <ecNumber evidence="12">5.6.2.4</ecNumber>
    </recommendedName>
</protein>
<evidence type="ECO:0000256" key="3">
    <source>
        <dbReference type="ARBA" id="ARBA00022763"/>
    </source>
</evidence>
<dbReference type="Gene3D" id="3.40.50.300">
    <property type="entry name" value="P-loop containing nucleotide triphosphate hydrolases"/>
    <property type="match status" value="4"/>
</dbReference>
<keyword evidence="10" id="KW-0413">Isomerase</keyword>
<evidence type="ECO:0000259" key="16">
    <source>
        <dbReference type="PROSITE" id="PS51198"/>
    </source>
</evidence>
<dbReference type="EMBL" id="AZJI01000004">
    <property type="protein sequence ID" value="ETD23951.1"/>
    <property type="molecule type" value="Genomic_DNA"/>
</dbReference>
<dbReference type="PANTHER" id="PTHR11070:SF67">
    <property type="entry name" value="DNA 3'-5' HELICASE"/>
    <property type="match status" value="1"/>
</dbReference>
<dbReference type="SUPFAM" id="SSF52540">
    <property type="entry name" value="P-loop containing nucleoside triphosphate hydrolases"/>
    <property type="match status" value="1"/>
</dbReference>
<keyword evidence="4 14" id="KW-0378">Hydrolase</keyword>
<feature type="region of interest" description="Disordered" evidence="15">
    <location>
        <begin position="571"/>
        <end position="606"/>
    </location>
</feature>
<evidence type="ECO:0000256" key="10">
    <source>
        <dbReference type="ARBA" id="ARBA00023235"/>
    </source>
</evidence>
<evidence type="ECO:0000256" key="4">
    <source>
        <dbReference type="ARBA" id="ARBA00022801"/>
    </source>
</evidence>
<dbReference type="GO" id="GO:0004527">
    <property type="term" value="F:exonuclease activity"/>
    <property type="evidence" value="ECO:0007669"/>
    <property type="project" value="UniProtKB-KW"/>
</dbReference>
<dbReference type="GO" id="GO:0000725">
    <property type="term" value="P:recombinational repair"/>
    <property type="evidence" value="ECO:0007669"/>
    <property type="project" value="TreeGrafter"/>
</dbReference>
<keyword evidence="7 14" id="KW-0067">ATP-binding</keyword>
<reference evidence="17 18" key="1">
    <citation type="journal article" date="2014" name="Genome Announc.">
        <title>Draft genome sequences of six enterohepatic helicobacter species isolated from humans and one from rhesus macaques.</title>
        <authorList>
            <person name="Shen Z."/>
            <person name="Sheh A."/>
            <person name="Young S.K."/>
            <person name="Abouelliel A."/>
            <person name="Ward D.V."/>
            <person name="Earl A.M."/>
            <person name="Fox J.G."/>
        </authorList>
    </citation>
    <scope>NUCLEOTIDE SEQUENCE [LARGE SCALE GENOMIC DNA]</scope>
    <source>
        <strain evidence="17 18">MIT 99-5501</strain>
    </source>
</reference>
<keyword evidence="3" id="KW-0227">DNA damage</keyword>
<dbReference type="InterPro" id="IPR014016">
    <property type="entry name" value="UvrD-like_ATP-bd"/>
</dbReference>
<dbReference type="Pfam" id="PF12705">
    <property type="entry name" value="PDDEXK_1"/>
    <property type="match status" value="1"/>
</dbReference>
<feature type="compositionally biased region" description="Polar residues" evidence="15">
    <location>
        <begin position="571"/>
        <end position="603"/>
    </location>
</feature>
<dbReference type="GO" id="GO:0005524">
    <property type="term" value="F:ATP binding"/>
    <property type="evidence" value="ECO:0007669"/>
    <property type="project" value="UniProtKB-UniRule"/>
</dbReference>
<keyword evidence="18" id="KW-1185">Reference proteome</keyword>
<dbReference type="PATRIC" id="fig|1357400.3.peg.961"/>
<evidence type="ECO:0000256" key="15">
    <source>
        <dbReference type="SAM" id="MobiDB-lite"/>
    </source>
</evidence>
<name>V8CB69_9HELI</name>
<dbReference type="InterPro" id="IPR027417">
    <property type="entry name" value="P-loop_NTPase"/>
</dbReference>
<evidence type="ECO:0000256" key="5">
    <source>
        <dbReference type="ARBA" id="ARBA00022806"/>
    </source>
</evidence>
<feature type="binding site" evidence="14">
    <location>
        <begin position="58"/>
        <end position="65"/>
    </location>
    <ligand>
        <name>ATP</name>
        <dbReference type="ChEBI" id="CHEBI:30616"/>
    </ligand>
</feature>
<dbReference type="InterPro" id="IPR000212">
    <property type="entry name" value="DNA_helicase_UvrD/REP"/>
</dbReference>
<feature type="domain" description="UvrD-like helicase ATP-binding" evidence="16">
    <location>
        <begin position="37"/>
        <end position="501"/>
    </location>
</feature>
<comment type="caution">
    <text evidence="17">The sequence shown here is derived from an EMBL/GenBank/DDBJ whole genome shotgun (WGS) entry which is preliminary data.</text>
</comment>
<accession>V8CB69</accession>
<feature type="compositionally biased region" description="Low complexity" evidence="15">
    <location>
        <begin position="33"/>
        <end position="42"/>
    </location>
</feature>
<evidence type="ECO:0000256" key="14">
    <source>
        <dbReference type="PROSITE-ProRule" id="PRU00560"/>
    </source>
</evidence>
<dbReference type="PROSITE" id="PS51198">
    <property type="entry name" value="UVRD_HELICASE_ATP_BIND"/>
    <property type="match status" value="1"/>
</dbReference>
<dbReference type="Gene3D" id="3.90.320.10">
    <property type="match status" value="1"/>
</dbReference>
<dbReference type="InterPro" id="IPR038726">
    <property type="entry name" value="PDDEXK_AddAB-type"/>
</dbReference>